<keyword evidence="2" id="KW-0547">Nucleotide-binding</keyword>
<reference evidence="7" key="1">
    <citation type="submission" date="2012-08" db="EMBL/GenBank/DDBJ databases">
        <title>Comparative genomics of metastatic and non-metastatic Leishmania guyanensis provides insights into polygenic factors involved in Leishmania RNA virus infection.</title>
        <authorList>
            <person name="Smith D."/>
            <person name="Hertz-Fowler C."/>
            <person name="Martin R."/>
            <person name="Dickens N."/>
            <person name="Fasel N."/>
            <person name="Falquet L."/>
            <person name="Beverley S."/>
            <person name="Zangger H."/>
            <person name="Calderon-Copete S."/>
            <person name="Mottram J."/>
            <person name="Xenarios I."/>
        </authorList>
    </citation>
    <scope>NUCLEOTIDE SEQUENCE</scope>
    <source>
        <strain evidence="7">MHOM/BR/75/M4147/SSU:IR2SAT-LUC</strain>
    </source>
</reference>
<evidence type="ECO:0000256" key="2">
    <source>
        <dbReference type="ARBA" id="ARBA00022741"/>
    </source>
</evidence>
<feature type="compositionally biased region" description="Basic and acidic residues" evidence="5">
    <location>
        <begin position="185"/>
        <end position="199"/>
    </location>
</feature>
<evidence type="ECO:0000256" key="5">
    <source>
        <dbReference type="SAM" id="MobiDB-lite"/>
    </source>
</evidence>
<evidence type="ECO:0000259" key="6">
    <source>
        <dbReference type="Pfam" id="PF04265"/>
    </source>
</evidence>
<dbReference type="InterPro" id="IPR007373">
    <property type="entry name" value="Thiamin_PyroPKinase_B1-bd"/>
</dbReference>
<dbReference type="GO" id="GO:0016301">
    <property type="term" value="F:kinase activity"/>
    <property type="evidence" value="ECO:0007669"/>
    <property type="project" value="UniProtKB-KW"/>
</dbReference>
<dbReference type="InterPro" id="IPR036759">
    <property type="entry name" value="TPK_catalytic_sf"/>
</dbReference>
<feature type="region of interest" description="Disordered" evidence="5">
    <location>
        <begin position="178"/>
        <end position="199"/>
    </location>
</feature>
<dbReference type="EMBL" id="CALQ01001942">
    <property type="protein sequence ID" value="CCM20104.1"/>
    <property type="molecule type" value="Genomic_DNA"/>
</dbReference>
<keyword evidence="1" id="KW-0808">Transferase</keyword>
<dbReference type="SUPFAM" id="SSF63999">
    <property type="entry name" value="Thiamin pyrophosphokinase, catalytic domain"/>
    <property type="match status" value="1"/>
</dbReference>
<feature type="domain" description="Thiamin pyrophosphokinase thiamin-binding" evidence="6">
    <location>
        <begin position="428"/>
        <end position="489"/>
    </location>
</feature>
<organism evidence="7">
    <name type="scientific">Leishmania guyanensis</name>
    <dbReference type="NCBI Taxonomy" id="5670"/>
    <lineage>
        <taxon>Eukaryota</taxon>
        <taxon>Discoba</taxon>
        <taxon>Euglenozoa</taxon>
        <taxon>Kinetoplastea</taxon>
        <taxon>Metakinetoplastina</taxon>
        <taxon>Trypanosomatida</taxon>
        <taxon>Trypanosomatidae</taxon>
        <taxon>Leishmaniinae</taxon>
        <taxon>Leishmania</taxon>
        <taxon>Leishmania guyanensis species complex</taxon>
    </lineage>
</organism>
<dbReference type="PANTHER" id="PTHR13622:SF8">
    <property type="entry name" value="THIAMIN PYROPHOSPHOKINASE 1"/>
    <property type="match status" value="1"/>
</dbReference>
<dbReference type="GO" id="GO:0004788">
    <property type="term" value="F:thiamine diphosphokinase activity"/>
    <property type="evidence" value="ECO:0007669"/>
    <property type="project" value="InterPro"/>
</dbReference>
<gene>
    <name evidence="7" type="ORF">BN36_NA75860</name>
</gene>
<dbReference type="InterPro" id="IPR036371">
    <property type="entry name" value="TPK_B1-bd_sf"/>
</dbReference>
<evidence type="ECO:0000256" key="4">
    <source>
        <dbReference type="ARBA" id="ARBA00022840"/>
    </source>
</evidence>
<name>A0A1E1J8Z6_LEIGU</name>
<evidence type="ECO:0000256" key="1">
    <source>
        <dbReference type="ARBA" id="ARBA00022679"/>
    </source>
</evidence>
<evidence type="ECO:0000256" key="3">
    <source>
        <dbReference type="ARBA" id="ARBA00022777"/>
    </source>
</evidence>
<dbReference type="GO" id="GO:0005524">
    <property type="term" value="F:ATP binding"/>
    <property type="evidence" value="ECO:0007669"/>
    <property type="project" value="UniProtKB-KW"/>
</dbReference>
<accession>A0A1E1J8Z6</accession>
<evidence type="ECO:0000313" key="7">
    <source>
        <dbReference type="EMBL" id="CCM20104.1"/>
    </source>
</evidence>
<dbReference type="Pfam" id="PF04265">
    <property type="entry name" value="TPK_B1_binding"/>
    <property type="match status" value="1"/>
</dbReference>
<protein>
    <recommendedName>
        <fullName evidence="6">Thiamin pyrophosphokinase thiamin-binding domain-containing protein</fullName>
    </recommendedName>
</protein>
<sequence>MSQDEGYTHASTQPVLHTRKLCSCNALLVQSTTDAVTADASVPDTSLFGVILLNSPANTEEDFASYIRIFERHRGRVALASCAGTEKDKGTTPVSRKAKERNPYFICADGAYAALGEYCAKHYSSVAASSSGSKTEDQSTFTPLRLCDALIGDMDSLPTTQLMRVAEADSAEVLLATADGSEPPHGGDDDQGNDRGERHPLFHENVNSIPVKLLEAIRRRRDAYSHREAFSSSRTPVEPLTVLPVACQMTTDFEKCVMLLQRLWALDLGMPGARTREDSRQGFNQEVPLAEQSHEATSLAVEYVARLPETSSTADVQAGGDQQEARRCRRLVESVTPSSSGTTEQATHRLKTRVLPNVAVLGALGGRIDHEIGIISCLLRYARVFHIMAINKYNVLFACWPDGVTQFVLPPSWSPPRPAPGATAAPYMCGVVPFGPLRELETAGLLWNVVKGRPEVYDGYTQTNSYRLAFDGLVSTCNTVTSPVVTIDVRPLHCAPGQCSSSSAALTKCNCDPDAPSVNPPTLFTLGLPSVCPESHADVPASK</sequence>
<keyword evidence="4" id="KW-0067">ATP-binding</keyword>
<dbReference type="AlphaFoldDB" id="A0A1E1J8Z6"/>
<dbReference type="Gene3D" id="2.60.120.320">
    <property type="entry name" value="Thiamin pyrophosphokinase, thiamin-binding domain"/>
    <property type="match status" value="1"/>
</dbReference>
<dbReference type="Gene3D" id="3.40.50.10240">
    <property type="entry name" value="Thiamin pyrophosphokinase, catalytic domain"/>
    <property type="match status" value="1"/>
</dbReference>
<dbReference type="PANTHER" id="PTHR13622">
    <property type="entry name" value="THIAMIN PYROPHOSPHOKINASE"/>
    <property type="match status" value="1"/>
</dbReference>
<dbReference type="GO" id="GO:0009229">
    <property type="term" value="P:thiamine diphosphate biosynthetic process"/>
    <property type="evidence" value="ECO:0007669"/>
    <property type="project" value="InterPro"/>
</dbReference>
<proteinExistence type="predicted"/>
<dbReference type="SUPFAM" id="SSF63862">
    <property type="entry name" value="Thiamin pyrophosphokinase, substrate-binding domain"/>
    <property type="match status" value="1"/>
</dbReference>
<keyword evidence="3" id="KW-0418">Kinase</keyword>